<comment type="caution">
    <text evidence="2">The sequence shown here is derived from an EMBL/GenBank/DDBJ whole genome shotgun (WGS) entry which is preliminary data.</text>
</comment>
<gene>
    <name evidence="2" type="ORF">mMyoMyo1_010062</name>
</gene>
<dbReference type="AlphaFoldDB" id="A0A7J7S2F3"/>
<dbReference type="Proteomes" id="UP000527355">
    <property type="component" value="Unassembled WGS sequence"/>
</dbReference>
<name>A0A7J7S2F3_MYOMY</name>
<feature type="region of interest" description="Disordered" evidence="1">
    <location>
        <begin position="34"/>
        <end position="55"/>
    </location>
</feature>
<dbReference type="EMBL" id="JABWUV010000020">
    <property type="protein sequence ID" value="KAF6282417.1"/>
    <property type="molecule type" value="Genomic_DNA"/>
</dbReference>
<evidence type="ECO:0000313" key="3">
    <source>
        <dbReference type="Proteomes" id="UP000527355"/>
    </source>
</evidence>
<sequence length="153" mass="16656">MEKPLCFSEPDCYPPQWKHRDSTCFPARRRVPAAAPARGTSIGQPPSLLSGADEPRWRASQRMSWHLGNHVNSQVWIGAGSWLSHQAQGNLGSAFMSCRGDAGKGVESTRADARPWKAVSACLPLSSLALPETFCRVGRRRGPRAPGSYKGDV</sequence>
<proteinExistence type="predicted"/>
<organism evidence="2 3">
    <name type="scientific">Myotis myotis</name>
    <name type="common">Greater mouse-eared bat</name>
    <name type="synonym">Vespertilio myotis</name>
    <dbReference type="NCBI Taxonomy" id="51298"/>
    <lineage>
        <taxon>Eukaryota</taxon>
        <taxon>Metazoa</taxon>
        <taxon>Chordata</taxon>
        <taxon>Craniata</taxon>
        <taxon>Vertebrata</taxon>
        <taxon>Euteleostomi</taxon>
        <taxon>Mammalia</taxon>
        <taxon>Eutheria</taxon>
        <taxon>Laurasiatheria</taxon>
        <taxon>Chiroptera</taxon>
        <taxon>Yangochiroptera</taxon>
        <taxon>Vespertilionidae</taxon>
        <taxon>Myotis</taxon>
    </lineage>
</organism>
<accession>A0A7J7S2F3</accession>
<protein>
    <submittedName>
        <fullName evidence="2">Uncharacterized protein</fullName>
    </submittedName>
</protein>
<reference evidence="2 3" key="1">
    <citation type="journal article" date="2020" name="Nature">
        <title>Six reference-quality genomes reveal evolution of bat adaptations.</title>
        <authorList>
            <person name="Jebb D."/>
            <person name="Huang Z."/>
            <person name="Pippel M."/>
            <person name="Hughes G.M."/>
            <person name="Lavrichenko K."/>
            <person name="Devanna P."/>
            <person name="Winkler S."/>
            <person name="Jermiin L.S."/>
            <person name="Skirmuntt E.C."/>
            <person name="Katzourakis A."/>
            <person name="Burkitt-Gray L."/>
            <person name="Ray D.A."/>
            <person name="Sullivan K.A.M."/>
            <person name="Roscito J.G."/>
            <person name="Kirilenko B.M."/>
            <person name="Davalos L.M."/>
            <person name="Corthals A.P."/>
            <person name="Power M.L."/>
            <person name="Jones G."/>
            <person name="Ransome R.D."/>
            <person name="Dechmann D.K.N."/>
            <person name="Locatelli A.G."/>
            <person name="Puechmaille S.J."/>
            <person name="Fedrigo O."/>
            <person name="Jarvis E.D."/>
            <person name="Hiller M."/>
            <person name="Vernes S.C."/>
            <person name="Myers E.W."/>
            <person name="Teeling E.C."/>
        </authorList>
    </citation>
    <scope>NUCLEOTIDE SEQUENCE [LARGE SCALE GENOMIC DNA]</scope>
    <source>
        <strain evidence="2">MMyoMyo1</strain>
        <tissue evidence="2">Flight muscle</tissue>
    </source>
</reference>
<evidence type="ECO:0000256" key="1">
    <source>
        <dbReference type="SAM" id="MobiDB-lite"/>
    </source>
</evidence>
<keyword evidence="3" id="KW-1185">Reference proteome</keyword>
<evidence type="ECO:0000313" key="2">
    <source>
        <dbReference type="EMBL" id="KAF6282417.1"/>
    </source>
</evidence>